<keyword evidence="1" id="KW-1133">Transmembrane helix</keyword>
<feature type="transmembrane region" description="Helical" evidence="1">
    <location>
        <begin position="152"/>
        <end position="170"/>
    </location>
</feature>
<dbReference type="Proteomes" id="UP001428290">
    <property type="component" value="Unassembled WGS sequence"/>
</dbReference>
<gene>
    <name evidence="2" type="ORF">Hgul01_04892</name>
</gene>
<sequence length="197" mass="22417">MNDITDRYIRKRIEDYSINNIYSIVGRIIMRQYLRKNLLIGIALFLFTIIVSISMDGLFLVKMIAASIIFVGMLSFFTFFETILYTDKKAYILFLITKHFQQTNIQAYQLTTLKDITALEASIVGTKTASTLIIITILITFGPVVVQKVHPLATATMTIALLLILFTQILQGYADALIRQAIALYEEQHALLKKLLE</sequence>
<feature type="transmembrane region" description="Helical" evidence="1">
    <location>
        <begin position="59"/>
        <end position="80"/>
    </location>
</feature>
<dbReference type="EMBL" id="BAABRU010000031">
    <property type="protein sequence ID" value="GAA5531068.1"/>
    <property type="molecule type" value="Genomic_DNA"/>
</dbReference>
<protein>
    <recommendedName>
        <fullName evidence="4">ABC transmembrane type-1 domain-containing protein</fullName>
    </recommendedName>
</protein>
<organism evidence="2 3">
    <name type="scientific">Herpetosiphon gulosus</name>
    <dbReference type="NCBI Taxonomy" id="1973496"/>
    <lineage>
        <taxon>Bacteria</taxon>
        <taxon>Bacillati</taxon>
        <taxon>Chloroflexota</taxon>
        <taxon>Chloroflexia</taxon>
        <taxon>Herpetosiphonales</taxon>
        <taxon>Herpetosiphonaceae</taxon>
        <taxon>Herpetosiphon</taxon>
    </lineage>
</organism>
<evidence type="ECO:0000256" key="1">
    <source>
        <dbReference type="SAM" id="Phobius"/>
    </source>
</evidence>
<evidence type="ECO:0000313" key="2">
    <source>
        <dbReference type="EMBL" id="GAA5531068.1"/>
    </source>
</evidence>
<accession>A0ABP9X950</accession>
<evidence type="ECO:0000313" key="3">
    <source>
        <dbReference type="Proteomes" id="UP001428290"/>
    </source>
</evidence>
<keyword evidence="3" id="KW-1185">Reference proteome</keyword>
<keyword evidence="1" id="KW-0812">Transmembrane</keyword>
<feature type="transmembrane region" description="Helical" evidence="1">
    <location>
        <begin position="129"/>
        <end position="146"/>
    </location>
</feature>
<comment type="caution">
    <text evidence="2">The sequence shown here is derived from an EMBL/GenBank/DDBJ whole genome shotgun (WGS) entry which is preliminary data.</text>
</comment>
<dbReference type="RefSeq" id="WP_345724652.1">
    <property type="nucleotide sequence ID" value="NZ_BAABRU010000031.1"/>
</dbReference>
<evidence type="ECO:0008006" key="4">
    <source>
        <dbReference type="Google" id="ProtNLM"/>
    </source>
</evidence>
<proteinExistence type="predicted"/>
<reference evidence="2 3" key="1">
    <citation type="submission" date="2024-02" db="EMBL/GenBank/DDBJ databases">
        <title>Herpetosiphon gulosus NBRC 112829.</title>
        <authorList>
            <person name="Ichikawa N."/>
            <person name="Katano-Makiyama Y."/>
            <person name="Hidaka K."/>
        </authorList>
    </citation>
    <scope>NUCLEOTIDE SEQUENCE [LARGE SCALE GENOMIC DNA]</scope>
    <source>
        <strain evidence="2 3">NBRC 112829</strain>
    </source>
</reference>
<keyword evidence="1" id="KW-0472">Membrane</keyword>
<feature type="transmembrane region" description="Helical" evidence="1">
    <location>
        <begin position="37"/>
        <end position="53"/>
    </location>
</feature>
<name>A0ABP9X950_9CHLR</name>